<dbReference type="EMBL" id="AP018553">
    <property type="protein sequence ID" value="BBD72633.1"/>
    <property type="molecule type" value="Genomic_DNA"/>
</dbReference>
<organism evidence="5 7">
    <name type="scientific">Sulfodiicoccus acidiphilus</name>
    <dbReference type="NCBI Taxonomy" id="1670455"/>
    <lineage>
        <taxon>Archaea</taxon>
        <taxon>Thermoproteota</taxon>
        <taxon>Thermoprotei</taxon>
        <taxon>Sulfolobales</taxon>
        <taxon>Sulfolobaceae</taxon>
        <taxon>Sulfodiicoccus</taxon>
    </lineage>
</organism>
<dbReference type="CDD" id="cd02170">
    <property type="entry name" value="cytidylyltransferase"/>
    <property type="match status" value="1"/>
</dbReference>
<reference evidence="6" key="1">
    <citation type="journal article" date="2014" name="Int. J. Syst. Evol. Microbiol.">
        <title>Complete genome sequence of Corynebacterium casei LMG S-19264T (=DSM 44701T), isolated from a smear-ripened cheese.</title>
        <authorList>
            <consortium name="US DOE Joint Genome Institute (JGI-PGF)"/>
            <person name="Walter F."/>
            <person name="Albersmeier A."/>
            <person name="Kalinowski J."/>
            <person name="Ruckert C."/>
        </authorList>
    </citation>
    <scope>NUCLEOTIDE SEQUENCE</scope>
    <source>
        <strain evidence="6">JCM 31740</strain>
    </source>
</reference>
<dbReference type="InterPro" id="IPR014729">
    <property type="entry name" value="Rossmann-like_a/b/a_fold"/>
</dbReference>
<gene>
    <name evidence="6" type="ORF">GCM10007116_22660</name>
    <name evidence="5" type="ORF">HS1genome_1022</name>
</gene>
<dbReference type="RefSeq" id="WP_126449902.1">
    <property type="nucleotide sequence ID" value="NZ_AP018553.1"/>
</dbReference>
<name>A0A348B381_9CREN</name>
<reference evidence="6" key="4">
    <citation type="submission" date="2020-09" db="EMBL/GenBank/DDBJ databases">
        <authorList>
            <person name="Sun Q."/>
            <person name="Ohkuma M."/>
        </authorList>
    </citation>
    <scope>NUCLEOTIDE SEQUENCE</scope>
    <source>
        <strain evidence="6">JCM 31740</strain>
    </source>
</reference>
<protein>
    <submittedName>
        <fullName evidence="5">Cytidyltransferase</fullName>
    </submittedName>
</protein>
<dbReference type="PANTHER" id="PTHR43793">
    <property type="entry name" value="FAD SYNTHASE"/>
    <property type="match status" value="1"/>
</dbReference>
<keyword evidence="1 5" id="KW-0808">Transferase</keyword>
<dbReference type="NCBIfam" id="TIGR00125">
    <property type="entry name" value="cyt_tran_rel"/>
    <property type="match status" value="1"/>
</dbReference>
<evidence type="ECO:0000256" key="1">
    <source>
        <dbReference type="ARBA" id="ARBA00022679"/>
    </source>
</evidence>
<dbReference type="Pfam" id="PF01467">
    <property type="entry name" value="CTP_transf_like"/>
    <property type="match status" value="1"/>
</dbReference>
<feature type="domain" description="DUF357" evidence="4">
    <location>
        <begin position="10"/>
        <end position="70"/>
    </location>
</feature>
<dbReference type="Gene3D" id="3.40.50.620">
    <property type="entry name" value="HUPs"/>
    <property type="match status" value="1"/>
</dbReference>
<dbReference type="SUPFAM" id="SSF52374">
    <property type="entry name" value="Nucleotidylyl transferase"/>
    <property type="match status" value="1"/>
</dbReference>
<dbReference type="InterPro" id="IPR050385">
    <property type="entry name" value="Archaeal_FAD_synthase"/>
</dbReference>
<sequence>MASLQERVQKYIANLDRELSEAHDPKFDKLYTLARQYREDAEHYMKTGDLETALVCASYAEGLIDAVKSLKEPESKVFVGGTFDIIHPGHIAFLREASKYGKVYVAVARDSNSKKAKGRDPVNDEQQRLEVVRAIRYVYDAFLGDENDLLKSVEKVRPDVVFLGPDQHVDEATLSMELERRGLSPRIVRMKERVNAWQNSSTTSIIRKIVSKYCDTK</sequence>
<dbReference type="GeneID" id="38666534"/>
<reference evidence="5" key="3">
    <citation type="journal article" date="2019" name="BMC Res. Notes">
        <title>Complete genome sequence of the Sulfodiicoccus acidiphilus strain HS-1T, the first crenarchaeon that lacks polB3, isolated from an acidic hot spring in Ohwaku-dani, Hakone, Japan.</title>
        <authorList>
            <person name="Sakai H.D."/>
            <person name="Kurosawa N."/>
        </authorList>
    </citation>
    <scope>NUCLEOTIDE SEQUENCE</scope>
    <source>
        <strain evidence="5">HS-1</strain>
    </source>
</reference>
<dbReference type="EMBL" id="BMQS01000040">
    <property type="protein sequence ID" value="GGU05879.1"/>
    <property type="molecule type" value="Genomic_DNA"/>
</dbReference>
<dbReference type="AlphaFoldDB" id="A0A348B381"/>
<keyword evidence="7" id="KW-1185">Reference proteome</keyword>
<dbReference type="Gene3D" id="1.20.1270.90">
    <property type="entry name" value="AF1782-like"/>
    <property type="match status" value="1"/>
</dbReference>
<dbReference type="SUPFAM" id="SSF158372">
    <property type="entry name" value="AF1782-like"/>
    <property type="match status" value="1"/>
</dbReference>
<dbReference type="OrthoDB" id="1912at2157"/>
<evidence type="ECO:0000313" key="7">
    <source>
        <dbReference type="Proteomes" id="UP000276741"/>
    </source>
</evidence>
<dbReference type="Proteomes" id="UP000276741">
    <property type="component" value="Chromosome"/>
</dbReference>
<accession>A0A348B381</accession>
<dbReference type="Proteomes" id="UP000616143">
    <property type="component" value="Unassembled WGS sequence"/>
</dbReference>
<feature type="domain" description="Cytidyltransferase-like" evidence="3">
    <location>
        <begin position="78"/>
        <end position="207"/>
    </location>
</feature>
<evidence type="ECO:0000313" key="6">
    <source>
        <dbReference type="EMBL" id="GGU05879.1"/>
    </source>
</evidence>
<keyword evidence="2" id="KW-0548">Nucleotidyltransferase</keyword>
<dbReference type="Pfam" id="PF04010">
    <property type="entry name" value="DUF357"/>
    <property type="match status" value="1"/>
</dbReference>
<dbReference type="InterPro" id="IPR023140">
    <property type="entry name" value="DUF357"/>
</dbReference>
<dbReference type="InterPro" id="IPR036809">
    <property type="entry name" value="AF1782-like_sf"/>
</dbReference>
<proteinExistence type="predicted"/>
<dbReference type="InterPro" id="IPR004821">
    <property type="entry name" value="Cyt_trans-like"/>
</dbReference>
<evidence type="ECO:0000313" key="5">
    <source>
        <dbReference type="EMBL" id="BBD72633.1"/>
    </source>
</evidence>
<reference evidence="7" key="2">
    <citation type="submission" date="2018-04" db="EMBL/GenBank/DDBJ databases">
        <title>Complete genome sequence of Sulfodiicoccus acidiphilus strain HS-1.</title>
        <authorList>
            <person name="Sakai H.D."/>
            <person name="Kurosawa N."/>
        </authorList>
    </citation>
    <scope>NUCLEOTIDE SEQUENCE [LARGE SCALE GENOMIC DNA]</scope>
    <source>
        <strain evidence="7">HS-1</strain>
    </source>
</reference>
<dbReference type="KEGG" id="sacd:HS1genome_1022"/>
<evidence type="ECO:0000256" key="2">
    <source>
        <dbReference type="ARBA" id="ARBA00022695"/>
    </source>
</evidence>
<dbReference type="GO" id="GO:0016779">
    <property type="term" value="F:nucleotidyltransferase activity"/>
    <property type="evidence" value="ECO:0007669"/>
    <property type="project" value="UniProtKB-KW"/>
</dbReference>
<dbReference type="PANTHER" id="PTHR43793:SF1">
    <property type="entry name" value="FAD SYNTHASE"/>
    <property type="match status" value="1"/>
</dbReference>
<evidence type="ECO:0000259" key="4">
    <source>
        <dbReference type="Pfam" id="PF04010"/>
    </source>
</evidence>
<evidence type="ECO:0000259" key="3">
    <source>
        <dbReference type="Pfam" id="PF01467"/>
    </source>
</evidence>